<dbReference type="GO" id="GO:0009399">
    <property type="term" value="P:nitrogen fixation"/>
    <property type="evidence" value="ECO:0007669"/>
    <property type="project" value="InterPro"/>
</dbReference>
<dbReference type="STRING" id="62928.azo3367"/>
<dbReference type="RefSeq" id="WP_011767090.1">
    <property type="nucleotide sequence ID" value="NC_008702.1"/>
</dbReference>
<gene>
    <name evidence="3" type="ordered locus">azo3367</name>
</gene>
<proteinExistence type="inferred from homology"/>
<accession>A1KAX7</accession>
<dbReference type="AlphaFoldDB" id="A1KAX7"/>
<name>A1KAX7_AZOSB</name>
<reference evidence="3 4" key="1">
    <citation type="journal article" date="2006" name="Nat. Biotechnol.">
        <title>Complete genome of the mutualistic, N2-fixing grass endophyte Azoarcus sp. strain BH72.</title>
        <authorList>
            <person name="Krause A."/>
            <person name="Ramakumar A."/>
            <person name="Bartels D."/>
            <person name="Battistoni F."/>
            <person name="Bekel T."/>
            <person name="Boch J."/>
            <person name="Boehm M."/>
            <person name="Friedrich F."/>
            <person name="Hurek T."/>
            <person name="Krause L."/>
            <person name="Linke B."/>
            <person name="McHardy A.C."/>
            <person name="Sarkar A."/>
            <person name="Schneiker S."/>
            <person name="Syed A.A."/>
            <person name="Thauer R."/>
            <person name="Vorhoelter F.-J."/>
            <person name="Weidner S."/>
            <person name="Puehler A."/>
            <person name="Reinhold-Hurek B."/>
            <person name="Kaiser O."/>
            <person name="Goesmann A."/>
        </authorList>
    </citation>
    <scope>NUCLEOTIDE SEQUENCE [LARGE SCALE GENOMIC DNA]</scope>
    <source>
        <strain evidence="3 4">BH72</strain>
    </source>
</reference>
<dbReference type="eggNOG" id="ENOG5032W9H">
    <property type="taxonomic scope" value="Bacteria"/>
</dbReference>
<keyword evidence="2" id="KW-0535">Nitrogen fixation</keyword>
<evidence type="ECO:0000313" key="4">
    <source>
        <dbReference type="Proteomes" id="UP000002588"/>
    </source>
</evidence>
<dbReference type="HOGENOM" id="CLU_142102_2_0_4"/>
<evidence type="ECO:0000313" key="3">
    <source>
        <dbReference type="EMBL" id="CAL95983.1"/>
    </source>
</evidence>
<dbReference type="KEGG" id="azo:azo3367"/>
<dbReference type="EMBL" id="AM406670">
    <property type="protein sequence ID" value="CAL95983.1"/>
    <property type="molecule type" value="Genomic_DNA"/>
</dbReference>
<protein>
    <submittedName>
        <fullName evidence="3">NifZ Protein homolog</fullName>
    </submittedName>
</protein>
<dbReference type="Pfam" id="PF04319">
    <property type="entry name" value="NifZ"/>
    <property type="match status" value="1"/>
</dbReference>
<evidence type="ECO:0000256" key="1">
    <source>
        <dbReference type="ARBA" id="ARBA00008027"/>
    </source>
</evidence>
<keyword evidence="4" id="KW-1185">Reference proteome</keyword>
<evidence type="ECO:0000256" key="2">
    <source>
        <dbReference type="ARBA" id="ARBA00023231"/>
    </source>
</evidence>
<dbReference type="InterPro" id="IPR007415">
    <property type="entry name" value="Nitrogenase_MoFe_mat_NifZ"/>
</dbReference>
<sequence length="91" mass="9468">MEQGTELLPGEIVRAAEDIYNDGGVPDVPEGALLAAEGARGVIVKVGHVEAMQDVAIYIVRFQGADEVLGPPIGCLGEELVREETAPAVAN</sequence>
<comment type="similarity">
    <text evidence="1">Belongs to the NifZ family.</text>
</comment>
<organism evidence="3 4">
    <name type="scientific">Azoarcus sp. (strain BH72)</name>
    <dbReference type="NCBI Taxonomy" id="418699"/>
    <lineage>
        <taxon>Bacteria</taxon>
        <taxon>Pseudomonadati</taxon>
        <taxon>Pseudomonadota</taxon>
        <taxon>Betaproteobacteria</taxon>
        <taxon>Rhodocyclales</taxon>
        <taxon>Zoogloeaceae</taxon>
        <taxon>Azoarcus</taxon>
    </lineage>
</organism>
<dbReference type="Proteomes" id="UP000002588">
    <property type="component" value="Chromosome"/>
</dbReference>